<dbReference type="SUPFAM" id="SSF50978">
    <property type="entry name" value="WD40 repeat-like"/>
    <property type="match status" value="1"/>
</dbReference>
<evidence type="ECO:0000259" key="3">
    <source>
        <dbReference type="Pfam" id="PF12490"/>
    </source>
</evidence>
<proteinExistence type="predicted"/>
<accession>A0A8K0HX36</accession>
<dbReference type="EMBL" id="CM017872">
    <property type="protein sequence ID" value="KAG1327800.1"/>
    <property type="molecule type" value="Genomic_DNA"/>
</dbReference>
<evidence type="ECO:0000313" key="6">
    <source>
        <dbReference type="Proteomes" id="UP000797356"/>
    </source>
</evidence>
<reference evidence="5" key="2">
    <citation type="submission" date="2019-07" db="EMBL/GenBank/DDBJ databases">
        <authorList>
            <person name="Yang Y."/>
            <person name="Bocs S."/>
            <person name="Baudouin L."/>
        </authorList>
    </citation>
    <scope>NUCLEOTIDE SEQUENCE</scope>
    <source>
        <tissue evidence="5">Spear leaf of Hainan Tall coconut</tissue>
    </source>
</reference>
<feature type="region of interest" description="Disordered" evidence="2">
    <location>
        <begin position="990"/>
        <end position="1024"/>
    </location>
</feature>
<feature type="region of interest" description="Disordered" evidence="2">
    <location>
        <begin position="265"/>
        <end position="284"/>
    </location>
</feature>
<dbReference type="PANTHER" id="PTHR13268">
    <property type="entry name" value="BREAST CARCINOMA AMPLIFIED SEQUENCE 3"/>
    <property type="match status" value="1"/>
</dbReference>
<dbReference type="Gene3D" id="2.130.10.10">
    <property type="entry name" value="YVTN repeat-like/Quinoprotein amine dehydrogenase"/>
    <property type="match status" value="1"/>
</dbReference>
<dbReference type="GO" id="GO:0042594">
    <property type="term" value="P:response to starvation"/>
    <property type="evidence" value="ECO:0007669"/>
    <property type="project" value="TreeGrafter"/>
</dbReference>
<evidence type="ECO:0000256" key="2">
    <source>
        <dbReference type="SAM" id="MobiDB-lite"/>
    </source>
</evidence>
<dbReference type="AlphaFoldDB" id="A0A8K0HX36"/>
<dbReference type="Pfam" id="PF21034">
    <property type="entry name" value="BCAS3_WD40"/>
    <property type="match status" value="1"/>
</dbReference>
<comment type="subcellular location">
    <subcellularLocation>
        <location evidence="1">Preautophagosomal structure</location>
    </subcellularLocation>
</comment>
<comment type="caution">
    <text evidence="5">The sequence shown here is derived from an EMBL/GenBank/DDBJ whole genome shotgun (WGS) entry which is preliminary data.</text>
</comment>
<dbReference type="InterPro" id="IPR001680">
    <property type="entry name" value="WD40_rpt"/>
</dbReference>
<evidence type="ECO:0000256" key="1">
    <source>
        <dbReference type="ARBA" id="ARBA00004329"/>
    </source>
</evidence>
<dbReference type="InterPro" id="IPR045142">
    <property type="entry name" value="BCAS3-like"/>
</dbReference>
<dbReference type="InterPro" id="IPR015943">
    <property type="entry name" value="WD40/YVTN_repeat-like_dom_sf"/>
</dbReference>
<evidence type="ECO:0000259" key="4">
    <source>
        <dbReference type="Pfam" id="PF21034"/>
    </source>
</evidence>
<evidence type="ECO:0000313" key="5">
    <source>
        <dbReference type="EMBL" id="KAG1327800.1"/>
    </source>
</evidence>
<reference evidence="5" key="1">
    <citation type="journal article" date="2017" name="Gigascience">
        <title>The genome draft of coconut (Cocos nucifera).</title>
        <authorList>
            <person name="Xiao Y."/>
            <person name="Xu P."/>
            <person name="Fan H."/>
            <person name="Baudouin L."/>
            <person name="Xia W."/>
            <person name="Bocs S."/>
            <person name="Xu J."/>
            <person name="Li Q."/>
            <person name="Guo A."/>
            <person name="Zhou L."/>
            <person name="Li J."/>
            <person name="Wu Y."/>
            <person name="Ma Z."/>
            <person name="Armero A."/>
            <person name="Issali A.E."/>
            <person name="Liu N."/>
            <person name="Peng M."/>
            <person name="Yang Y."/>
        </authorList>
    </citation>
    <scope>NUCLEOTIDE SEQUENCE</scope>
    <source>
        <tissue evidence="5">Spear leaf of Hainan Tall coconut</tissue>
    </source>
</reference>
<gene>
    <name evidence="5" type="ORF">COCNU_01G017340</name>
</gene>
<feature type="domain" description="BCAS3 WD40" evidence="4">
    <location>
        <begin position="172"/>
        <end position="475"/>
    </location>
</feature>
<feature type="domain" description="BCAS3" evidence="3">
    <location>
        <begin position="611"/>
        <end position="760"/>
    </location>
</feature>
<name>A0A8K0HX36_COCNU</name>
<dbReference type="OrthoDB" id="25778at2759"/>
<dbReference type="PANTHER" id="PTHR13268:SF0">
    <property type="entry name" value="BCAS3 MICROTUBULE ASSOCIATED CELL MIGRATION FACTOR"/>
    <property type="match status" value="1"/>
</dbReference>
<dbReference type="InterPro" id="IPR048382">
    <property type="entry name" value="BCAS3_WD40"/>
</dbReference>
<protein>
    <submittedName>
        <fullName evidence="5">Autophagy-related protein 18h</fullName>
    </submittedName>
</protein>
<dbReference type="GO" id="GO:0000407">
    <property type="term" value="C:phagophore assembly site"/>
    <property type="evidence" value="ECO:0007669"/>
    <property type="project" value="UniProtKB-SubCell"/>
</dbReference>
<dbReference type="SMART" id="SM00320">
    <property type="entry name" value="WD40"/>
    <property type="match status" value="2"/>
</dbReference>
<dbReference type="InterPro" id="IPR022175">
    <property type="entry name" value="BCAS3_dom"/>
</dbReference>
<sequence length="1024" mass="110698">MRRGKGRNGLLPNSLRIISSCLKTVSSNAGSVASTVRSAGASVAASIVVPAEEEKDQVLWAGFDKLELGPSSFKHVLLLGYSNGFQVLDVEDASNVCELVSKHDGPVTFLQMQPIPAKSEGSEGFRASHPLLLVVAGDETNGSGMVQGGRLSALIRESTAEPHSGNPVSTPTVVRFYSLRSHNYVHVLRFRSAVYIVRCSPRIVAVALAAQIYCFDAISLENKFSVLTYPLQGAAGVNVGYGPMAVGPRWLAYASNNPLLSNMGRLSPQNLTPSPGVSPSTSPGSGSLVARYAMESSKQLAAGILNLGDMGYKTLSKYCQELLPDGSNSPLSSNSRRIGRLPSTVHHSDADNAGMVVIKDFITKEVISQFRAHTSPISALCFDPSGTLLVTASVHGHNINVFRIMPTCIPNGSSSGRYDWTSSHVHLYKLYRGLTTAVIQDICFGHYSQWIAIVSSRGTCHIFVLSPFGGDASLQPQSSHSDGPILTPNLTSPWWSTTSCITDQQFRPPPPPVSLSVVSRIKNCNSGWLNTVSNVAASAAGKISVPSGAIAAVFYNSIFHDSLQIPSKANSLEHLLVYSPSGHVIQHELLPSSGAELSDSSSRIGSGPLVQLQDEELHVNAEPVQWWDVCRRSNWPEREENILRIAFRNRQNAETVMDTSDCEDNETLGSMSSTNSIAGQESVKSHERSHWYLSNAEVQISSGRIPIWQKSEISFYVMDPSRTSGRSFKDCINGEIEIEIEKLSLHEVEIRRKNLLPVFEQFQCSQSDWSNRGLAGGRCQTLSSEADAGRDKFTNGTIINHSMPLSLASGSDIGSRNTQNLLDLDGHRMAGPCEPVCLHSLKKAILHESLQSSTLMVHCGTEDGSVGSMLASSQMNSSAMMQRKLADKDYASFNSRCFNSYPRMDGSVINGLSTTASSLSCAGRPVIVNTHSSNGTLANEVSNACPANVHSEETETSDSHNSLEFTQYFHEGYCKVSELDDCRELTEAVTDADSSSSHCEREKPEEDGDNDDMLGGVFAFSEEG</sequence>
<dbReference type="Pfam" id="PF12490">
    <property type="entry name" value="BCAS3"/>
    <property type="match status" value="1"/>
</dbReference>
<keyword evidence="6" id="KW-1185">Reference proteome</keyword>
<organism evidence="5 6">
    <name type="scientific">Cocos nucifera</name>
    <name type="common">Coconut palm</name>
    <dbReference type="NCBI Taxonomy" id="13894"/>
    <lineage>
        <taxon>Eukaryota</taxon>
        <taxon>Viridiplantae</taxon>
        <taxon>Streptophyta</taxon>
        <taxon>Embryophyta</taxon>
        <taxon>Tracheophyta</taxon>
        <taxon>Spermatophyta</taxon>
        <taxon>Magnoliopsida</taxon>
        <taxon>Liliopsida</taxon>
        <taxon>Arecaceae</taxon>
        <taxon>Arecoideae</taxon>
        <taxon>Cocoseae</taxon>
        <taxon>Attaleinae</taxon>
        <taxon>Cocos</taxon>
    </lineage>
</organism>
<dbReference type="InterPro" id="IPR036322">
    <property type="entry name" value="WD40_repeat_dom_sf"/>
</dbReference>
<feature type="compositionally biased region" description="Low complexity" evidence="2">
    <location>
        <begin position="271"/>
        <end position="284"/>
    </location>
</feature>
<dbReference type="GO" id="GO:0006914">
    <property type="term" value="P:autophagy"/>
    <property type="evidence" value="ECO:0007669"/>
    <property type="project" value="InterPro"/>
</dbReference>
<dbReference type="Proteomes" id="UP000797356">
    <property type="component" value="Chromosome 1"/>
</dbReference>